<evidence type="ECO:0000313" key="2">
    <source>
        <dbReference type="EMBL" id="EMD90852.1"/>
    </source>
</evidence>
<evidence type="ECO:0000313" key="3">
    <source>
        <dbReference type="Proteomes" id="UP000016936"/>
    </source>
</evidence>
<protein>
    <submittedName>
        <fullName evidence="2">Uncharacterized protein</fullName>
    </submittedName>
</protein>
<reference evidence="3" key="2">
    <citation type="journal article" date="2013" name="PLoS Genet.">
        <title>Comparative genome structure, secondary metabolite, and effector coding capacity across Cochliobolus pathogens.</title>
        <authorList>
            <person name="Condon B.J."/>
            <person name="Leng Y."/>
            <person name="Wu D."/>
            <person name="Bushley K.E."/>
            <person name="Ohm R.A."/>
            <person name="Otillar R."/>
            <person name="Martin J."/>
            <person name="Schackwitz W."/>
            <person name="Grimwood J."/>
            <person name="MohdZainudin N."/>
            <person name="Xue C."/>
            <person name="Wang R."/>
            <person name="Manning V.A."/>
            <person name="Dhillon B."/>
            <person name="Tu Z.J."/>
            <person name="Steffenson B.J."/>
            <person name="Salamov A."/>
            <person name="Sun H."/>
            <person name="Lowry S."/>
            <person name="LaButti K."/>
            <person name="Han J."/>
            <person name="Copeland A."/>
            <person name="Lindquist E."/>
            <person name="Barry K."/>
            <person name="Schmutz J."/>
            <person name="Baker S.E."/>
            <person name="Ciuffetti L.M."/>
            <person name="Grigoriev I.V."/>
            <person name="Zhong S."/>
            <person name="Turgeon B.G."/>
        </authorList>
    </citation>
    <scope>NUCLEOTIDE SEQUENCE [LARGE SCALE GENOMIC DNA]</scope>
    <source>
        <strain evidence="3">C5 / ATCC 48332 / race O</strain>
    </source>
</reference>
<reference evidence="2 3" key="1">
    <citation type="journal article" date="2012" name="PLoS Pathog.">
        <title>Diverse lifestyles and strategies of plant pathogenesis encoded in the genomes of eighteen Dothideomycetes fungi.</title>
        <authorList>
            <person name="Ohm R.A."/>
            <person name="Feau N."/>
            <person name="Henrissat B."/>
            <person name="Schoch C.L."/>
            <person name="Horwitz B.A."/>
            <person name="Barry K.W."/>
            <person name="Condon B.J."/>
            <person name="Copeland A.C."/>
            <person name="Dhillon B."/>
            <person name="Glaser F."/>
            <person name="Hesse C.N."/>
            <person name="Kosti I."/>
            <person name="LaButti K."/>
            <person name="Lindquist E.A."/>
            <person name="Lucas S."/>
            <person name="Salamov A.A."/>
            <person name="Bradshaw R.E."/>
            <person name="Ciuffetti L."/>
            <person name="Hamelin R.C."/>
            <person name="Kema G.H.J."/>
            <person name="Lawrence C."/>
            <person name="Scott J.A."/>
            <person name="Spatafora J.W."/>
            <person name="Turgeon B.G."/>
            <person name="de Wit P.J.G.M."/>
            <person name="Zhong S."/>
            <person name="Goodwin S.B."/>
            <person name="Grigoriev I.V."/>
        </authorList>
    </citation>
    <scope>NUCLEOTIDE SEQUENCE [LARGE SCALE GENOMIC DNA]</scope>
    <source>
        <strain evidence="3">C5 / ATCC 48332 / race O</strain>
    </source>
</reference>
<name>M2USM9_COCH5</name>
<feature type="region of interest" description="Disordered" evidence="1">
    <location>
        <begin position="31"/>
        <end position="56"/>
    </location>
</feature>
<feature type="compositionally biased region" description="Low complexity" evidence="1">
    <location>
        <begin position="170"/>
        <end position="181"/>
    </location>
</feature>
<sequence>MDWRGKANCRWAFGLPVPDLRPHFSSPSLNHGAASHGWLGPAKQHAHGLAHTAPPPPSPCARDWALLSRERVPCGLGLVAAVRPQRSTRSSEGAAQLGFGSGLALSATAGEARAGSATGQCLRGLTHAERLAERLERFACLSASASASFSCTRTSVGQAPSYRIVHSTTTTTATTTTTTTAWRPAGGARPLSTAHRPPARPRQRHGGEGTQTRHKKKLLACPKQWETHPRRAWVPIAACMHT</sequence>
<dbReference type="HOGENOM" id="CLU_1147103_0_0_1"/>
<feature type="region of interest" description="Disordered" evidence="1">
    <location>
        <begin position="170"/>
        <end position="215"/>
    </location>
</feature>
<dbReference type="OrthoDB" id="10574523at2759"/>
<dbReference type="Proteomes" id="UP000016936">
    <property type="component" value="Unassembled WGS sequence"/>
</dbReference>
<gene>
    <name evidence="2" type="ORF">COCHEDRAFT_1030630</name>
</gene>
<keyword evidence="3" id="KW-1185">Reference proteome</keyword>
<evidence type="ECO:0000256" key="1">
    <source>
        <dbReference type="SAM" id="MobiDB-lite"/>
    </source>
</evidence>
<dbReference type="EMBL" id="KB445577">
    <property type="protein sequence ID" value="EMD90852.1"/>
    <property type="molecule type" value="Genomic_DNA"/>
</dbReference>
<organism evidence="2 3">
    <name type="scientific">Cochliobolus heterostrophus (strain C5 / ATCC 48332 / race O)</name>
    <name type="common">Southern corn leaf blight fungus</name>
    <name type="synonym">Bipolaris maydis</name>
    <dbReference type="NCBI Taxonomy" id="701091"/>
    <lineage>
        <taxon>Eukaryota</taxon>
        <taxon>Fungi</taxon>
        <taxon>Dikarya</taxon>
        <taxon>Ascomycota</taxon>
        <taxon>Pezizomycotina</taxon>
        <taxon>Dothideomycetes</taxon>
        <taxon>Pleosporomycetidae</taxon>
        <taxon>Pleosporales</taxon>
        <taxon>Pleosporineae</taxon>
        <taxon>Pleosporaceae</taxon>
        <taxon>Bipolaris</taxon>
    </lineage>
</organism>
<proteinExistence type="predicted"/>
<accession>M2USM9</accession>
<dbReference type="AlphaFoldDB" id="M2USM9"/>